<evidence type="ECO:0000313" key="2">
    <source>
        <dbReference type="Proteomes" id="UP001434883"/>
    </source>
</evidence>
<protein>
    <submittedName>
        <fullName evidence="1">Uncharacterized protein</fullName>
    </submittedName>
</protein>
<proteinExistence type="predicted"/>
<gene>
    <name evidence="1" type="ORF">XENOCAPTIV_004047</name>
</gene>
<evidence type="ECO:0000313" key="1">
    <source>
        <dbReference type="EMBL" id="MEQ2212727.1"/>
    </source>
</evidence>
<keyword evidence="2" id="KW-1185">Reference proteome</keyword>
<name>A0ABV0RYL6_9TELE</name>
<accession>A0ABV0RYL6</accession>
<dbReference type="Proteomes" id="UP001434883">
    <property type="component" value="Unassembled WGS sequence"/>
</dbReference>
<organism evidence="1 2">
    <name type="scientific">Xenoophorus captivus</name>
    <dbReference type="NCBI Taxonomy" id="1517983"/>
    <lineage>
        <taxon>Eukaryota</taxon>
        <taxon>Metazoa</taxon>
        <taxon>Chordata</taxon>
        <taxon>Craniata</taxon>
        <taxon>Vertebrata</taxon>
        <taxon>Euteleostomi</taxon>
        <taxon>Actinopterygii</taxon>
        <taxon>Neopterygii</taxon>
        <taxon>Teleostei</taxon>
        <taxon>Neoteleostei</taxon>
        <taxon>Acanthomorphata</taxon>
        <taxon>Ovalentaria</taxon>
        <taxon>Atherinomorphae</taxon>
        <taxon>Cyprinodontiformes</taxon>
        <taxon>Goodeidae</taxon>
        <taxon>Xenoophorus</taxon>
    </lineage>
</organism>
<dbReference type="EMBL" id="JAHRIN010060237">
    <property type="protein sequence ID" value="MEQ2212727.1"/>
    <property type="molecule type" value="Genomic_DNA"/>
</dbReference>
<reference evidence="1 2" key="1">
    <citation type="submission" date="2021-06" db="EMBL/GenBank/DDBJ databases">
        <authorList>
            <person name="Palmer J.M."/>
        </authorList>
    </citation>
    <scope>NUCLEOTIDE SEQUENCE [LARGE SCALE GENOMIC DNA]</scope>
    <source>
        <strain evidence="1 2">XC_2019</strain>
        <tissue evidence="1">Muscle</tissue>
    </source>
</reference>
<comment type="caution">
    <text evidence="1">The sequence shown here is derived from an EMBL/GenBank/DDBJ whole genome shotgun (WGS) entry which is preliminary data.</text>
</comment>
<sequence>MPMPRTIPSVHALPNEPHRALKKGFILQRFMKARFVECITNSRRWISAAPPGGLWSYWLPSLINARLSQHVGSGGRPCVGRCAVDFAVFCEMFIAGDIVL</sequence>